<feature type="transmembrane region" description="Helical" evidence="1">
    <location>
        <begin position="6"/>
        <end position="32"/>
    </location>
</feature>
<evidence type="ECO:0000256" key="1">
    <source>
        <dbReference type="SAM" id="Phobius"/>
    </source>
</evidence>
<keyword evidence="1" id="KW-0812">Transmembrane</keyword>
<organism evidence="2 3">
    <name type="scientific">Candidatus Uhrbacteria bacterium GW2011_GWA2_52_8d</name>
    <dbReference type="NCBI Taxonomy" id="1618979"/>
    <lineage>
        <taxon>Bacteria</taxon>
        <taxon>Candidatus Uhriibacteriota</taxon>
    </lineage>
</organism>
<comment type="caution">
    <text evidence="2">The sequence shown here is derived from an EMBL/GenBank/DDBJ whole genome shotgun (WGS) entry which is preliminary data.</text>
</comment>
<accession>A0A0G1ZWU7</accession>
<evidence type="ECO:0000313" key="3">
    <source>
        <dbReference type="Proteomes" id="UP000034054"/>
    </source>
</evidence>
<dbReference type="AlphaFoldDB" id="A0A0G1ZWU7"/>
<sequence length="153" mass="16813">MNAEFTSFFITLSLLWFLIYWVLGGVFFAIITVMRLGRLRKVRFSCLFSLLSLFVGVGAAYTGMKGAQAAVNDCLGQAVGNAEKMMAVFGCGAASIFGMFLLGSFVLTVGGFLIMVISKSKTKPWIVLDLDDLPEQAIPTENKEEHSNKSRFF</sequence>
<gene>
    <name evidence="2" type="ORF">UY76_C0015G0003</name>
</gene>
<evidence type="ECO:0000313" key="2">
    <source>
        <dbReference type="EMBL" id="KKW32862.1"/>
    </source>
</evidence>
<keyword evidence="1" id="KW-0472">Membrane</keyword>
<protein>
    <submittedName>
        <fullName evidence="2">Uncharacterized protein</fullName>
    </submittedName>
</protein>
<reference evidence="2 3" key="1">
    <citation type="journal article" date="2015" name="Nature">
        <title>rRNA introns, odd ribosomes, and small enigmatic genomes across a large radiation of phyla.</title>
        <authorList>
            <person name="Brown C.T."/>
            <person name="Hug L.A."/>
            <person name="Thomas B.C."/>
            <person name="Sharon I."/>
            <person name="Castelle C.J."/>
            <person name="Singh A."/>
            <person name="Wilkins M.J."/>
            <person name="Williams K.H."/>
            <person name="Banfield J.F."/>
        </authorList>
    </citation>
    <scope>NUCLEOTIDE SEQUENCE [LARGE SCALE GENOMIC DNA]</scope>
</reference>
<dbReference type="Proteomes" id="UP000034054">
    <property type="component" value="Unassembled WGS sequence"/>
</dbReference>
<feature type="transmembrane region" description="Helical" evidence="1">
    <location>
        <begin position="84"/>
        <end position="117"/>
    </location>
</feature>
<dbReference type="EMBL" id="LCRH01000015">
    <property type="protein sequence ID" value="KKW32862.1"/>
    <property type="molecule type" value="Genomic_DNA"/>
</dbReference>
<feature type="transmembrane region" description="Helical" evidence="1">
    <location>
        <begin position="44"/>
        <end position="64"/>
    </location>
</feature>
<proteinExistence type="predicted"/>
<keyword evidence="1" id="KW-1133">Transmembrane helix</keyword>
<name>A0A0G1ZWU7_9BACT</name>